<evidence type="ECO:0000256" key="1">
    <source>
        <dbReference type="ARBA" id="ARBA00004651"/>
    </source>
</evidence>
<dbReference type="Pfam" id="PF07885">
    <property type="entry name" value="Ion_trans_2"/>
    <property type="match status" value="1"/>
</dbReference>
<dbReference type="PANTHER" id="PTHR43833">
    <property type="entry name" value="POTASSIUM CHANNEL PROTEIN 2-RELATED-RELATED"/>
    <property type="match status" value="1"/>
</dbReference>
<keyword evidence="2" id="KW-1133">Transmembrane helix</keyword>
<name>A0ABV8DQ55_9NOCA</name>
<accession>A0ABV8DQ55</accession>
<dbReference type="InterPro" id="IPR050721">
    <property type="entry name" value="Trk_Ktr_HKT_K-transport"/>
</dbReference>
<keyword evidence="5" id="KW-1185">Reference proteome</keyword>
<reference evidence="5" key="1">
    <citation type="journal article" date="2019" name="Int. J. Syst. Evol. Microbiol.">
        <title>The Global Catalogue of Microorganisms (GCM) 10K type strain sequencing project: providing services to taxonomists for standard genome sequencing and annotation.</title>
        <authorList>
            <consortium name="The Broad Institute Genomics Platform"/>
            <consortium name="The Broad Institute Genome Sequencing Center for Infectious Disease"/>
            <person name="Wu L."/>
            <person name="Ma J."/>
        </authorList>
    </citation>
    <scope>NUCLEOTIDE SEQUENCE [LARGE SCALE GENOMIC DNA]</scope>
    <source>
        <strain evidence="5">CGMCC 4.7330</strain>
    </source>
</reference>
<evidence type="ECO:0000313" key="5">
    <source>
        <dbReference type="Proteomes" id="UP001595696"/>
    </source>
</evidence>
<dbReference type="EMBL" id="JBHSAX010000005">
    <property type="protein sequence ID" value="MFC3961537.1"/>
    <property type="molecule type" value="Genomic_DNA"/>
</dbReference>
<dbReference type="PROSITE" id="PS51201">
    <property type="entry name" value="RCK_N"/>
    <property type="match status" value="1"/>
</dbReference>
<feature type="transmembrane region" description="Helical" evidence="2">
    <location>
        <begin position="35"/>
        <end position="55"/>
    </location>
</feature>
<dbReference type="PANTHER" id="PTHR43833:SF9">
    <property type="entry name" value="POTASSIUM CHANNEL PROTEIN YUGO-RELATED"/>
    <property type="match status" value="1"/>
</dbReference>
<dbReference type="Gene3D" id="1.10.287.70">
    <property type="match status" value="1"/>
</dbReference>
<organism evidence="4 5">
    <name type="scientific">Nocardia jiangsuensis</name>
    <dbReference type="NCBI Taxonomy" id="1691563"/>
    <lineage>
        <taxon>Bacteria</taxon>
        <taxon>Bacillati</taxon>
        <taxon>Actinomycetota</taxon>
        <taxon>Actinomycetes</taxon>
        <taxon>Mycobacteriales</taxon>
        <taxon>Nocardiaceae</taxon>
        <taxon>Nocardia</taxon>
    </lineage>
</organism>
<dbReference type="Gene3D" id="3.40.50.720">
    <property type="entry name" value="NAD(P)-binding Rossmann-like Domain"/>
    <property type="match status" value="1"/>
</dbReference>
<keyword evidence="4" id="KW-0407">Ion channel</keyword>
<dbReference type="InterPro" id="IPR003148">
    <property type="entry name" value="RCK_N"/>
</dbReference>
<proteinExistence type="predicted"/>
<gene>
    <name evidence="4" type="ORF">ACFO0B_06000</name>
</gene>
<keyword evidence="4" id="KW-0406">Ion transport</keyword>
<dbReference type="SUPFAM" id="SSF81324">
    <property type="entry name" value="Voltage-gated potassium channels"/>
    <property type="match status" value="1"/>
</dbReference>
<keyword evidence="2" id="KW-0472">Membrane</keyword>
<dbReference type="Pfam" id="PF02254">
    <property type="entry name" value="TrkA_N"/>
    <property type="match status" value="1"/>
</dbReference>
<keyword evidence="2" id="KW-0812">Transmembrane</keyword>
<evidence type="ECO:0000313" key="4">
    <source>
        <dbReference type="EMBL" id="MFC3961537.1"/>
    </source>
</evidence>
<dbReference type="SUPFAM" id="SSF51735">
    <property type="entry name" value="NAD(P)-binding Rossmann-fold domains"/>
    <property type="match status" value="1"/>
</dbReference>
<comment type="subcellular location">
    <subcellularLocation>
        <location evidence="1">Cell membrane</location>
        <topology evidence="1">Multi-pass membrane protein</topology>
    </subcellularLocation>
</comment>
<feature type="domain" description="RCK N-terminal" evidence="3">
    <location>
        <begin position="141"/>
        <end position="261"/>
    </location>
</feature>
<keyword evidence="4" id="KW-0813">Transport</keyword>
<sequence>MKRAPRADSPALRRGFGQVGILRIPQLPVHPVRAIITRIGYAIAALATAVLVVYLDRDGYTDSHDGTVSLLDAVYYATVSLSTTGYGDIAPITAQARLVNIAVITPLRVFFLIVLVGTTLAALTEDSRQAMRIQRWRRRAGDHVVVIGYGTKGRAAVDALAGEGYPPDRIVVVDTDLGACDAAAARGLITLHGSATESQVLRLAAVHRAGAVVVATGRDDTAVLATLTARHHAPRARITAAVREAGNAGLLRRCGADTVVVTSQTTGRLLGVARTTPRVVDLIEDMLTPESGFALAQRPARPDDIGRDARELPELVLGIVRDQHLHRVGDPGTRIRAGDELLALRRIEHNP</sequence>
<feature type="transmembrane region" description="Helical" evidence="2">
    <location>
        <begin position="101"/>
        <end position="123"/>
    </location>
</feature>
<dbReference type="InterPro" id="IPR013099">
    <property type="entry name" value="K_chnl_dom"/>
</dbReference>
<dbReference type="RefSeq" id="WP_378611286.1">
    <property type="nucleotide sequence ID" value="NZ_JBHSAX010000005.1"/>
</dbReference>
<evidence type="ECO:0000259" key="3">
    <source>
        <dbReference type="PROSITE" id="PS51201"/>
    </source>
</evidence>
<dbReference type="Proteomes" id="UP001595696">
    <property type="component" value="Unassembled WGS sequence"/>
</dbReference>
<dbReference type="InterPro" id="IPR036291">
    <property type="entry name" value="NAD(P)-bd_dom_sf"/>
</dbReference>
<comment type="caution">
    <text evidence="4">The sequence shown here is derived from an EMBL/GenBank/DDBJ whole genome shotgun (WGS) entry which is preliminary data.</text>
</comment>
<evidence type="ECO:0000256" key="2">
    <source>
        <dbReference type="SAM" id="Phobius"/>
    </source>
</evidence>
<dbReference type="GO" id="GO:0034220">
    <property type="term" value="P:monoatomic ion transmembrane transport"/>
    <property type="evidence" value="ECO:0007669"/>
    <property type="project" value="UniProtKB-KW"/>
</dbReference>
<protein>
    <submittedName>
        <fullName evidence="4">Potassium channel family protein</fullName>
    </submittedName>
</protein>